<comment type="caution">
    <text evidence="3">The sequence shown here is derived from an EMBL/GenBank/DDBJ whole genome shotgun (WGS) entry which is preliminary data.</text>
</comment>
<proteinExistence type="predicted"/>
<feature type="coiled-coil region" evidence="1">
    <location>
        <begin position="62"/>
        <end position="103"/>
    </location>
</feature>
<evidence type="ECO:0000313" key="3">
    <source>
        <dbReference type="EMBL" id="KAD4385712.1"/>
    </source>
</evidence>
<reference evidence="3 4" key="1">
    <citation type="submission" date="2019-05" db="EMBL/GenBank/DDBJ databases">
        <title>Mikania micrantha, genome provides insights into the molecular mechanism of rapid growth.</title>
        <authorList>
            <person name="Liu B."/>
        </authorList>
    </citation>
    <scope>NUCLEOTIDE SEQUENCE [LARGE SCALE GENOMIC DNA]</scope>
    <source>
        <strain evidence="3">NLD-2019</strain>
        <tissue evidence="3">Leaf</tissue>
    </source>
</reference>
<evidence type="ECO:0000313" key="4">
    <source>
        <dbReference type="Proteomes" id="UP000326396"/>
    </source>
</evidence>
<dbReference type="EMBL" id="SZYD01000013">
    <property type="protein sequence ID" value="KAD4385712.1"/>
    <property type="molecule type" value="Genomic_DNA"/>
</dbReference>
<dbReference type="CDD" id="cd14686">
    <property type="entry name" value="bZIP"/>
    <property type="match status" value="1"/>
</dbReference>
<sequence>MHDRFWGWYPMTIREWIEGERVPPPRYPSDTSTGHRLPPLGVPMEWAFAAHVAYTRREARRNHELSDEVRVLCEKNQRLQRRNDSLQEEVETLHLQMAQLIGQHGQIVEIMQEHDGRIAVTEVSMEENHAMIQASDAMLIAWVEQFIVEPPPDDGPLFEVEDLEDGDFDEDPEEDPKEDEDDEAAESDVSHTTIDSD</sequence>
<keyword evidence="4" id="KW-1185">Reference proteome</keyword>
<dbReference type="Proteomes" id="UP000326396">
    <property type="component" value="Linkage Group LG3"/>
</dbReference>
<protein>
    <recommendedName>
        <fullName evidence="5">BZIP domain-containing protein</fullName>
    </recommendedName>
</protein>
<feature type="compositionally biased region" description="Acidic residues" evidence="2">
    <location>
        <begin position="159"/>
        <end position="186"/>
    </location>
</feature>
<evidence type="ECO:0000256" key="2">
    <source>
        <dbReference type="SAM" id="MobiDB-lite"/>
    </source>
</evidence>
<keyword evidence="1" id="KW-0175">Coiled coil</keyword>
<organism evidence="3 4">
    <name type="scientific">Mikania micrantha</name>
    <name type="common">bitter vine</name>
    <dbReference type="NCBI Taxonomy" id="192012"/>
    <lineage>
        <taxon>Eukaryota</taxon>
        <taxon>Viridiplantae</taxon>
        <taxon>Streptophyta</taxon>
        <taxon>Embryophyta</taxon>
        <taxon>Tracheophyta</taxon>
        <taxon>Spermatophyta</taxon>
        <taxon>Magnoliopsida</taxon>
        <taxon>eudicotyledons</taxon>
        <taxon>Gunneridae</taxon>
        <taxon>Pentapetalae</taxon>
        <taxon>asterids</taxon>
        <taxon>campanulids</taxon>
        <taxon>Asterales</taxon>
        <taxon>Asteraceae</taxon>
        <taxon>Asteroideae</taxon>
        <taxon>Heliantheae alliance</taxon>
        <taxon>Eupatorieae</taxon>
        <taxon>Mikania</taxon>
    </lineage>
</organism>
<feature type="region of interest" description="Disordered" evidence="2">
    <location>
        <begin position="151"/>
        <end position="197"/>
    </location>
</feature>
<evidence type="ECO:0008006" key="5">
    <source>
        <dbReference type="Google" id="ProtNLM"/>
    </source>
</evidence>
<dbReference type="AlphaFoldDB" id="A0A5N6N6Y1"/>
<name>A0A5N6N6Y1_9ASTR</name>
<evidence type="ECO:0000256" key="1">
    <source>
        <dbReference type="SAM" id="Coils"/>
    </source>
</evidence>
<gene>
    <name evidence="3" type="ORF">E3N88_25881</name>
</gene>
<accession>A0A5N6N6Y1</accession>